<accession>A0A4P7GI50</accession>
<dbReference type="RefSeq" id="WP_135074327.1">
    <property type="nucleotide sequence ID" value="NZ_CP038267.1"/>
</dbReference>
<evidence type="ECO:0000256" key="1">
    <source>
        <dbReference type="SAM" id="MobiDB-lite"/>
    </source>
</evidence>
<protein>
    <submittedName>
        <fullName evidence="2">Uncharacterized protein</fullName>
    </submittedName>
</protein>
<evidence type="ECO:0000313" key="3">
    <source>
        <dbReference type="Proteomes" id="UP000294894"/>
    </source>
</evidence>
<feature type="region of interest" description="Disordered" evidence="1">
    <location>
        <begin position="31"/>
        <end position="97"/>
    </location>
</feature>
<dbReference type="EMBL" id="CP038267">
    <property type="protein sequence ID" value="QBR91575.1"/>
    <property type="molecule type" value="Genomic_DNA"/>
</dbReference>
<proteinExistence type="predicted"/>
<feature type="compositionally biased region" description="Basic and acidic residues" evidence="1">
    <location>
        <begin position="34"/>
        <end position="43"/>
    </location>
</feature>
<feature type="compositionally biased region" description="Low complexity" evidence="1">
    <location>
        <begin position="58"/>
        <end position="72"/>
    </location>
</feature>
<gene>
    <name evidence="2" type="ORF">EXE57_04295</name>
</gene>
<organism evidence="2 3">
    <name type="scientific">Nocardioides euryhalodurans</name>
    <dbReference type="NCBI Taxonomy" id="2518370"/>
    <lineage>
        <taxon>Bacteria</taxon>
        <taxon>Bacillati</taxon>
        <taxon>Actinomycetota</taxon>
        <taxon>Actinomycetes</taxon>
        <taxon>Propionibacteriales</taxon>
        <taxon>Nocardioidaceae</taxon>
        <taxon>Nocardioides</taxon>
    </lineage>
</organism>
<reference evidence="2 3" key="1">
    <citation type="submission" date="2019-03" db="EMBL/GenBank/DDBJ databases">
        <title>Three New Species of Nocardioides, Nocardioides euryhalodurans sp. nov., Nocardioides seonyuensis sp. nov. and Nocardioides eburneoflavus sp. nov., Iolated from Soil.</title>
        <authorList>
            <person name="Roh S.G."/>
            <person name="Lee C."/>
            <person name="Kim M.-K."/>
            <person name="Kim S.B."/>
        </authorList>
    </citation>
    <scope>NUCLEOTIDE SEQUENCE [LARGE SCALE GENOMIC DNA]</scope>
    <source>
        <strain evidence="2 3">MMS17-SY117</strain>
    </source>
</reference>
<keyword evidence="3" id="KW-1185">Reference proteome</keyword>
<dbReference type="KEGG" id="noy:EXE57_04295"/>
<dbReference type="AlphaFoldDB" id="A0A4P7GI50"/>
<name>A0A4P7GI50_9ACTN</name>
<evidence type="ECO:0000313" key="2">
    <source>
        <dbReference type="EMBL" id="QBR91575.1"/>
    </source>
</evidence>
<sequence length="97" mass="9777">MRRTIILGAVGVAGVVTVGLLALPIASAVTDDAPAGKRDDRAEILPVEEDEDPDDTTDPTGPGTQDRTGPGTVDQSYDGDDSVSGLGDDHSATGTGD</sequence>
<dbReference type="Proteomes" id="UP000294894">
    <property type="component" value="Chromosome"/>
</dbReference>
<feature type="compositionally biased region" description="Acidic residues" evidence="1">
    <location>
        <begin position="46"/>
        <end position="57"/>
    </location>
</feature>